<dbReference type="CDD" id="cd02440">
    <property type="entry name" value="AdoMet_MTases"/>
    <property type="match status" value="1"/>
</dbReference>
<sequence>MTLNELISFGTTKLSKTSDSATLDSEVLLAYVLKKPKEYLSANPKQFLLSNKLSKYKRLIDQRAKGWPVAYLTGHKEFFGLDFILDKNVLIPRPETESLVELVLEKIKDKKTKIKILDIGTGSGNIIVALAKVLSFVFASGAKQSHSRVEIASSLRSSQRQLFFASDISTASLRVARQNAKRHKVKINFKTGDLLKPWKNQSFDIIVANLPYLARKTDPSTKFEPKTALVAKNQGLALYEELFKSIARSEATRQSFIRSPRDLRSLAMVKNTLPAFVFVEIGHNQATQIKSLAKKCLPGFQVTFFKDLSDRVRYCQLQK</sequence>
<feature type="domain" description="Methyltransferase" evidence="4">
    <location>
        <begin position="111"/>
        <end position="222"/>
    </location>
</feature>
<evidence type="ECO:0000256" key="1">
    <source>
        <dbReference type="ARBA" id="ARBA00022603"/>
    </source>
</evidence>
<dbReference type="InterPro" id="IPR050320">
    <property type="entry name" value="N5-glutamine_MTase"/>
</dbReference>
<dbReference type="InterPro" id="IPR004556">
    <property type="entry name" value="HemK-like"/>
</dbReference>
<evidence type="ECO:0000256" key="2">
    <source>
        <dbReference type="ARBA" id="ARBA00022679"/>
    </source>
</evidence>
<dbReference type="Gene3D" id="3.40.50.150">
    <property type="entry name" value="Vaccinia Virus protein VP39"/>
    <property type="match status" value="1"/>
</dbReference>
<dbReference type="PANTHER" id="PTHR18895:SF74">
    <property type="entry name" value="MTRF1L RELEASE FACTOR GLUTAMINE METHYLTRANSFERASE"/>
    <property type="match status" value="1"/>
</dbReference>
<dbReference type="InterPro" id="IPR019874">
    <property type="entry name" value="RF_methyltr_PrmC"/>
</dbReference>
<evidence type="ECO:0000256" key="3">
    <source>
        <dbReference type="ARBA" id="ARBA00022691"/>
    </source>
</evidence>
<dbReference type="SUPFAM" id="SSF53335">
    <property type="entry name" value="S-adenosyl-L-methionine-dependent methyltransferases"/>
    <property type="match status" value="1"/>
</dbReference>
<dbReference type="Pfam" id="PF13847">
    <property type="entry name" value="Methyltransf_31"/>
    <property type="match status" value="1"/>
</dbReference>
<comment type="caution">
    <text evidence="6">The sequence shown here is derived from an EMBL/GenBank/DDBJ whole genome shotgun (WGS) entry which is preliminary data.</text>
</comment>
<dbReference type="NCBIfam" id="TIGR00536">
    <property type="entry name" value="hemK_fam"/>
    <property type="match status" value="1"/>
</dbReference>
<dbReference type="AlphaFoldDB" id="A0A1F5PXY9"/>
<evidence type="ECO:0000313" key="6">
    <source>
        <dbReference type="EMBL" id="OGE94724.1"/>
    </source>
</evidence>
<name>A0A1F5PXY9_9BACT</name>
<evidence type="ECO:0000259" key="4">
    <source>
        <dbReference type="Pfam" id="PF13847"/>
    </source>
</evidence>
<evidence type="ECO:0000259" key="5">
    <source>
        <dbReference type="Pfam" id="PF17827"/>
    </source>
</evidence>
<dbReference type="PANTHER" id="PTHR18895">
    <property type="entry name" value="HEMK METHYLTRANSFERASE"/>
    <property type="match status" value="1"/>
</dbReference>
<dbReference type="InterPro" id="IPR029063">
    <property type="entry name" value="SAM-dependent_MTases_sf"/>
</dbReference>
<keyword evidence="3" id="KW-0949">S-adenosyl-L-methionine</keyword>
<keyword evidence="2 6" id="KW-0808">Transferase</keyword>
<protein>
    <submittedName>
        <fullName evidence="6">Protein-(Glutamine-N5) methyltransferase, release factor-specific</fullName>
    </submittedName>
</protein>
<dbReference type="Gene3D" id="1.10.8.10">
    <property type="entry name" value="DNA helicase RuvA subunit, C-terminal domain"/>
    <property type="match status" value="1"/>
</dbReference>
<dbReference type="NCBIfam" id="TIGR03534">
    <property type="entry name" value="RF_mod_PrmC"/>
    <property type="match status" value="1"/>
</dbReference>
<reference evidence="6 7" key="1">
    <citation type="journal article" date="2016" name="Nat. Commun.">
        <title>Thousands of microbial genomes shed light on interconnected biogeochemical processes in an aquifer system.</title>
        <authorList>
            <person name="Anantharaman K."/>
            <person name="Brown C.T."/>
            <person name="Hug L.A."/>
            <person name="Sharon I."/>
            <person name="Castelle C.J."/>
            <person name="Probst A.J."/>
            <person name="Thomas B.C."/>
            <person name="Singh A."/>
            <person name="Wilkins M.J."/>
            <person name="Karaoz U."/>
            <person name="Brodie E.L."/>
            <person name="Williams K.H."/>
            <person name="Hubbard S.S."/>
            <person name="Banfield J.F."/>
        </authorList>
    </citation>
    <scope>NUCLEOTIDE SEQUENCE [LARGE SCALE GENOMIC DNA]</scope>
</reference>
<dbReference type="Pfam" id="PF17827">
    <property type="entry name" value="PrmC_N"/>
    <property type="match status" value="1"/>
</dbReference>
<dbReference type="EMBL" id="MFFB01000010">
    <property type="protein sequence ID" value="OGE94724.1"/>
    <property type="molecule type" value="Genomic_DNA"/>
</dbReference>
<organism evidence="6 7">
    <name type="scientific">Candidatus Doudnabacteria bacterium RIFCSPLOWO2_01_FULL_44_21</name>
    <dbReference type="NCBI Taxonomy" id="1817841"/>
    <lineage>
        <taxon>Bacteria</taxon>
        <taxon>Candidatus Doudnaibacteriota</taxon>
    </lineage>
</organism>
<feature type="domain" description="Release factor glutamine methyltransferase N-terminal" evidence="5">
    <location>
        <begin position="5"/>
        <end position="74"/>
    </location>
</feature>
<dbReference type="GO" id="GO:0032259">
    <property type="term" value="P:methylation"/>
    <property type="evidence" value="ECO:0007669"/>
    <property type="project" value="UniProtKB-KW"/>
</dbReference>
<accession>A0A1F5PXY9</accession>
<proteinExistence type="predicted"/>
<evidence type="ECO:0000313" key="7">
    <source>
        <dbReference type="Proteomes" id="UP000177281"/>
    </source>
</evidence>
<dbReference type="InterPro" id="IPR040758">
    <property type="entry name" value="PrmC_N"/>
</dbReference>
<gene>
    <name evidence="6" type="ORF">A3B10_04415</name>
</gene>
<dbReference type="Proteomes" id="UP000177281">
    <property type="component" value="Unassembled WGS sequence"/>
</dbReference>
<keyword evidence="1 6" id="KW-0489">Methyltransferase</keyword>
<dbReference type="STRING" id="1817841.A3B10_04415"/>
<dbReference type="GO" id="GO:0008276">
    <property type="term" value="F:protein methyltransferase activity"/>
    <property type="evidence" value="ECO:0007669"/>
    <property type="project" value="InterPro"/>
</dbReference>
<dbReference type="InterPro" id="IPR025714">
    <property type="entry name" value="Methyltranfer_dom"/>
</dbReference>